<gene>
    <name evidence="1" type="ORF">M427DRAFT_57911</name>
</gene>
<name>A0A139ACG8_GONPJ</name>
<sequence length="167" mass="18493">MWGDQAYPSSELSDLTTLHIRIESFSGNEGSNPPADILAALAWIENLSNLSVIHLTFLVVVQNWAFTSEQKYIQMTEKSALRMSELLFKPLRVMGRRQPRTDIVLGDVTYQITNVSGTHQGYSTRTLIDSGAGGAGSADITLRFGLRQTVVHLGEKVGLNVRRCEEL</sequence>
<keyword evidence="2" id="KW-1185">Reference proteome</keyword>
<evidence type="ECO:0000313" key="2">
    <source>
        <dbReference type="Proteomes" id="UP000070544"/>
    </source>
</evidence>
<dbReference type="AlphaFoldDB" id="A0A139ACG8"/>
<reference evidence="1 2" key="1">
    <citation type="journal article" date="2015" name="Genome Biol. Evol.">
        <title>Phylogenomic analyses indicate that early fungi evolved digesting cell walls of algal ancestors of land plants.</title>
        <authorList>
            <person name="Chang Y."/>
            <person name="Wang S."/>
            <person name="Sekimoto S."/>
            <person name="Aerts A.L."/>
            <person name="Choi C."/>
            <person name="Clum A."/>
            <person name="LaButti K.M."/>
            <person name="Lindquist E.A."/>
            <person name="Yee Ngan C."/>
            <person name="Ohm R.A."/>
            <person name="Salamov A.A."/>
            <person name="Grigoriev I.V."/>
            <person name="Spatafora J.W."/>
            <person name="Berbee M.L."/>
        </authorList>
    </citation>
    <scope>NUCLEOTIDE SEQUENCE [LARGE SCALE GENOMIC DNA]</scope>
    <source>
        <strain evidence="1 2">JEL478</strain>
    </source>
</reference>
<organism evidence="1 2">
    <name type="scientific">Gonapodya prolifera (strain JEL478)</name>
    <name type="common">Monoblepharis prolifera</name>
    <dbReference type="NCBI Taxonomy" id="1344416"/>
    <lineage>
        <taxon>Eukaryota</taxon>
        <taxon>Fungi</taxon>
        <taxon>Fungi incertae sedis</taxon>
        <taxon>Chytridiomycota</taxon>
        <taxon>Chytridiomycota incertae sedis</taxon>
        <taxon>Monoblepharidomycetes</taxon>
        <taxon>Monoblepharidales</taxon>
        <taxon>Gonapodyaceae</taxon>
        <taxon>Gonapodya</taxon>
    </lineage>
</organism>
<protein>
    <submittedName>
        <fullName evidence="1">Uncharacterized protein</fullName>
    </submittedName>
</protein>
<dbReference type="Proteomes" id="UP000070544">
    <property type="component" value="Unassembled WGS sequence"/>
</dbReference>
<dbReference type="EMBL" id="KQ965771">
    <property type="protein sequence ID" value="KXS14145.1"/>
    <property type="molecule type" value="Genomic_DNA"/>
</dbReference>
<accession>A0A139ACG8</accession>
<evidence type="ECO:0000313" key="1">
    <source>
        <dbReference type="EMBL" id="KXS14145.1"/>
    </source>
</evidence>
<proteinExistence type="predicted"/>